<evidence type="ECO:0000313" key="1">
    <source>
        <dbReference type="EMBL" id="MFL9838005.1"/>
    </source>
</evidence>
<organism evidence="1 2">
    <name type="scientific">Flavobacterium rhizophilum</name>
    <dbReference type="NCBI Taxonomy" id="3163296"/>
    <lineage>
        <taxon>Bacteria</taxon>
        <taxon>Pseudomonadati</taxon>
        <taxon>Bacteroidota</taxon>
        <taxon>Flavobacteriia</taxon>
        <taxon>Flavobacteriales</taxon>
        <taxon>Flavobacteriaceae</taxon>
        <taxon>Flavobacterium</taxon>
    </lineage>
</organism>
<sequence>MSALKLTAVPVLKVLRAARLVIFEIIGSKYLPKKTPAMVPIPVANKKFPPQCTK</sequence>
<dbReference type="RefSeq" id="WP_408074991.1">
    <property type="nucleotide sequence ID" value="NZ_JBELQB010000007.1"/>
</dbReference>
<dbReference type="EMBL" id="JBELQB010000007">
    <property type="protein sequence ID" value="MFL9838005.1"/>
    <property type="molecule type" value="Genomic_DNA"/>
</dbReference>
<dbReference type="Proteomes" id="UP001629059">
    <property type="component" value="Unassembled WGS sequence"/>
</dbReference>
<reference evidence="1 2" key="1">
    <citation type="submission" date="2024-06" db="EMBL/GenBank/DDBJ databases">
        <authorList>
            <person name="Kaempfer P."/>
            <person name="Viver T."/>
        </authorList>
    </citation>
    <scope>NUCLEOTIDE SEQUENCE [LARGE SCALE GENOMIC DNA]</scope>
    <source>
        <strain evidence="1 2">ST-75</strain>
    </source>
</reference>
<comment type="caution">
    <text evidence="1">The sequence shown here is derived from an EMBL/GenBank/DDBJ whole genome shotgun (WGS) entry which is preliminary data.</text>
</comment>
<gene>
    <name evidence="1" type="ORF">ABS768_10885</name>
</gene>
<proteinExistence type="predicted"/>
<protein>
    <submittedName>
        <fullName evidence="1">Uncharacterized protein</fullName>
    </submittedName>
</protein>
<keyword evidence="2" id="KW-1185">Reference proteome</keyword>
<accession>A0ABW8YFK8</accession>
<name>A0ABW8YFK8_9FLAO</name>
<evidence type="ECO:0000313" key="2">
    <source>
        <dbReference type="Proteomes" id="UP001629059"/>
    </source>
</evidence>